<keyword evidence="2" id="KW-0732">Signal</keyword>
<feature type="chain" id="PRO_5024922276" evidence="2">
    <location>
        <begin position="18"/>
        <end position="145"/>
    </location>
</feature>
<accession>A0A5K7XKK8</accession>
<feature type="region of interest" description="Disordered" evidence="1">
    <location>
        <begin position="93"/>
        <end position="145"/>
    </location>
</feature>
<evidence type="ECO:0000313" key="4">
    <source>
        <dbReference type="Proteomes" id="UP000326837"/>
    </source>
</evidence>
<organism evidence="3 4">
    <name type="scientific">Lacipirellula parvula</name>
    <dbReference type="NCBI Taxonomy" id="2650471"/>
    <lineage>
        <taxon>Bacteria</taxon>
        <taxon>Pseudomonadati</taxon>
        <taxon>Planctomycetota</taxon>
        <taxon>Planctomycetia</taxon>
        <taxon>Pirellulales</taxon>
        <taxon>Lacipirellulaceae</taxon>
        <taxon>Lacipirellula</taxon>
    </lineage>
</organism>
<name>A0A5K7XKK8_9BACT</name>
<dbReference type="AlphaFoldDB" id="A0A5K7XKK8"/>
<evidence type="ECO:0000313" key="3">
    <source>
        <dbReference type="EMBL" id="BBO35066.1"/>
    </source>
</evidence>
<evidence type="ECO:0000256" key="1">
    <source>
        <dbReference type="SAM" id="MobiDB-lite"/>
    </source>
</evidence>
<feature type="signal peptide" evidence="2">
    <location>
        <begin position="1"/>
        <end position="17"/>
    </location>
</feature>
<dbReference type="Proteomes" id="UP000326837">
    <property type="component" value="Chromosome"/>
</dbReference>
<proteinExistence type="predicted"/>
<keyword evidence="4" id="KW-1185">Reference proteome</keyword>
<evidence type="ECO:0000256" key="2">
    <source>
        <dbReference type="SAM" id="SignalP"/>
    </source>
</evidence>
<gene>
    <name evidence="3" type="ORF">PLANPX_4678</name>
</gene>
<feature type="region of interest" description="Disordered" evidence="1">
    <location>
        <begin position="27"/>
        <end position="50"/>
    </location>
</feature>
<protein>
    <submittedName>
        <fullName evidence="3">Uncharacterized protein</fullName>
    </submittedName>
</protein>
<reference evidence="4" key="1">
    <citation type="submission" date="2019-10" db="EMBL/GenBank/DDBJ databases">
        <title>Lacipirellula parvula gen. nov., sp. nov., representing a lineage of planctomycetes widespread in freshwater anoxic habitats, and description of the family Lacipirellulaceae.</title>
        <authorList>
            <person name="Dedysh S.N."/>
            <person name="Kulichevskaya I.S."/>
            <person name="Beletsky A.V."/>
            <person name="Rakitin A.L."/>
            <person name="Mardanov A.V."/>
            <person name="Ivanova A.A."/>
            <person name="Saltykova V.X."/>
            <person name="Rijpstra W.I.C."/>
            <person name="Sinninghe Damste J.S."/>
            <person name="Ravin N.V."/>
        </authorList>
    </citation>
    <scope>NUCLEOTIDE SEQUENCE [LARGE SCALE GENOMIC DNA]</scope>
    <source>
        <strain evidence="4">PX69</strain>
    </source>
</reference>
<dbReference type="RefSeq" id="WP_152100524.1">
    <property type="nucleotide sequence ID" value="NZ_AP021861.1"/>
</dbReference>
<dbReference type="EMBL" id="AP021861">
    <property type="protein sequence ID" value="BBO35066.1"/>
    <property type="molecule type" value="Genomic_DNA"/>
</dbReference>
<sequence>MNVARLLLWIGITAAVAAPRLAVAQEAPAQQQADDITPTEESASPWGWMKMPTVTMPKISWPKMPADPLAPIKSSAKKVSDGGKKAWEGTKEIFTGGKSEQPATSVADASASPSWWERLTGGGEKKQEPEGPATINEWMAQKRVE</sequence>
<dbReference type="KEGG" id="lpav:PLANPX_4678"/>